<keyword evidence="2" id="KW-1003">Cell membrane</keyword>
<evidence type="ECO:0000256" key="2">
    <source>
        <dbReference type="ARBA" id="ARBA00022475"/>
    </source>
</evidence>
<evidence type="ECO:0000256" key="4">
    <source>
        <dbReference type="ARBA" id="ARBA00022989"/>
    </source>
</evidence>
<sequence>MLEGQLTFVLSFPRSMPLASPPPAPARPEADLLHQLRPSRIVVPALIGLSVVAFLFWRSYKPGDLAPLLHAKWQWLLITLLVLWARDLGYIYRIRSIAEKELSWRQAFGVIVVWEFASCVLPSAAGGTAAAPVILTREGIPLGKAIAYTIVTAFLDNLYYVLMVPLVVWLAGDGLYPHGLQSAFVQTLRILFIVSYLAVSAYAGLLIYALFVNPRSVRRLLVRLTSVRGLRRFRRLAYRQGQEMVLASAHLRGAGAAYWWRASLSTVFVWTARYAVIGCLIGAFTPMTTGTFLFIFARNITYKVVLLLAITPGGAGIAEGAFPTFFGRFMGSASMTSFLVLLYRIVTYYFYLALGVAYLPRWLAGSASPAHTQKGPAPIPERGL</sequence>
<feature type="transmembrane region" description="Helical" evidence="6">
    <location>
        <begin position="304"/>
        <end position="326"/>
    </location>
</feature>
<comment type="subcellular location">
    <subcellularLocation>
        <location evidence="1">Cell membrane</location>
        <topology evidence="1">Multi-pass membrane protein</topology>
    </subcellularLocation>
</comment>
<feature type="transmembrane region" description="Helical" evidence="6">
    <location>
        <begin position="190"/>
        <end position="211"/>
    </location>
</feature>
<accession>A0ABP8QK62</accession>
<feature type="transmembrane region" description="Helical" evidence="6">
    <location>
        <begin position="338"/>
        <end position="359"/>
    </location>
</feature>
<evidence type="ECO:0000256" key="3">
    <source>
        <dbReference type="ARBA" id="ARBA00022692"/>
    </source>
</evidence>
<protein>
    <submittedName>
        <fullName evidence="7">Lysylphosphatidylglycerol synthase transmembrane domain-containing protein</fullName>
    </submittedName>
</protein>
<keyword evidence="3 6" id="KW-0812">Transmembrane</keyword>
<gene>
    <name evidence="7" type="ORF">GCM10023172_29340</name>
</gene>
<evidence type="ECO:0000256" key="6">
    <source>
        <dbReference type="SAM" id="Phobius"/>
    </source>
</evidence>
<keyword evidence="8" id="KW-1185">Reference proteome</keyword>
<evidence type="ECO:0000256" key="5">
    <source>
        <dbReference type="ARBA" id="ARBA00023136"/>
    </source>
</evidence>
<keyword evidence="4 6" id="KW-1133">Transmembrane helix</keyword>
<evidence type="ECO:0000313" key="8">
    <source>
        <dbReference type="Proteomes" id="UP001501243"/>
    </source>
</evidence>
<feature type="transmembrane region" description="Helical" evidence="6">
    <location>
        <begin position="41"/>
        <end position="60"/>
    </location>
</feature>
<evidence type="ECO:0000313" key="7">
    <source>
        <dbReference type="EMBL" id="GAA4503819.1"/>
    </source>
</evidence>
<organism evidence="7 8">
    <name type="scientific">Hymenobacter ginsengisoli</name>
    <dbReference type="NCBI Taxonomy" id="1051626"/>
    <lineage>
        <taxon>Bacteria</taxon>
        <taxon>Pseudomonadati</taxon>
        <taxon>Bacteroidota</taxon>
        <taxon>Cytophagia</taxon>
        <taxon>Cytophagales</taxon>
        <taxon>Hymenobacteraceae</taxon>
        <taxon>Hymenobacter</taxon>
    </lineage>
</organism>
<dbReference type="Pfam" id="PF03706">
    <property type="entry name" value="LPG_synthase_TM"/>
    <property type="match status" value="1"/>
</dbReference>
<keyword evidence="5 6" id="KW-0472">Membrane</keyword>
<proteinExistence type="predicted"/>
<dbReference type="PANTHER" id="PTHR39087:SF2">
    <property type="entry name" value="UPF0104 MEMBRANE PROTEIN MJ1595"/>
    <property type="match status" value="1"/>
</dbReference>
<feature type="transmembrane region" description="Helical" evidence="6">
    <location>
        <begin position="145"/>
        <end position="170"/>
    </location>
</feature>
<reference evidence="8" key="1">
    <citation type="journal article" date="2019" name="Int. J. Syst. Evol. Microbiol.">
        <title>The Global Catalogue of Microorganisms (GCM) 10K type strain sequencing project: providing services to taxonomists for standard genome sequencing and annotation.</title>
        <authorList>
            <consortium name="The Broad Institute Genomics Platform"/>
            <consortium name="The Broad Institute Genome Sequencing Center for Infectious Disease"/>
            <person name="Wu L."/>
            <person name="Ma J."/>
        </authorList>
    </citation>
    <scope>NUCLEOTIDE SEQUENCE [LARGE SCALE GENOMIC DNA]</scope>
    <source>
        <strain evidence="8">JCM 17841</strain>
    </source>
</reference>
<name>A0ABP8QK62_9BACT</name>
<evidence type="ECO:0000256" key="1">
    <source>
        <dbReference type="ARBA" id="ARBA00004651"/>
    </source>
</evidence>
<feature type="transmembrane region" description="Helical" evidence="6">
    <location>
        <begin position="72"/>
        <end position="92"/>
    </location>
</feature>
<dbReference type="PANTHER" id="PTHR39087">
    <property type="entry name" value="UPF0104 MEMBRANE PROTEIN MJ1595"/>
    <property type="match status" value="1"/>
</dbReference>
<dbReference type="NCBIfam" id="TIGR00374">
    <property type="entry name" value="flippase-like domain"/>
    <property type="match status" value="1"/>
</dbReference>
<dbReference type="Proteomes" id="UP001501243">
    <property type="component" value="Unassembled WGS sequence"/>
</dbReference>
<dbReference type="EMBL" id="BAABGQ010000006">
    <property type="protein sequence ID" value="GAA4503819.1"/>
    <property type="molecule type" value="Genomic_DNA"/>
</dbReference>
<feature type="transmembrane region" description="Helical" evidence="6">
    <location>
        <begin position="274"/>
        <end position="297"/>
    </location>
</feature>
<comment type="caution">
    <text evidence="7">The sequence shown here is derived from an EMBL/GenBank/DDBJ whole genome shotgun (WGS) entry which is preliminary data.</text>
</comment>
<dbReference type="InterPro" id="IPR022791">
    <property type="entry name" value="L-PG_synthase/AglD"/>
</dbReference>